<feature type="domain" description="Response regulatory" evidence="3">
    <location>
        <begin position="1"/>
        <end position="115"/>
    </location>
</feature>
<dbReference type="PROSITE" id="PS50110">
    <property type="entry name" value="RESPONSE_REGULATORY"/>
    <property type="match status" value="1"/>
</dbReference>
<dbReference type="STRING" id="1352936.M878_20840"/>
<evidence type="ECO:0000259" key="3">
    <source>
        <dbReference type="PROSITE" id="PS50110"/>
    </source>
</evidence>
<dbReference type="EMBL" id="AWQX01000181">
    <property type="protein sequence ID" value="EST29221.1"/>
    <property type="molecule type" value="Genomic_DNA"/>
</dbReference>
<dbReference type="HOGENOM" id="CLU_000445_69_15_11"/>
<proteinExistence type="predicted"/>
<sequence>MLLADADHTFRKMRSQLLALEDDLDIVAEVASGAEVLGLAQLHAPDVTVLTSPLPGCDELALATELRAQVPSCAVVILGSSEGASLSDALAAGAQAMLLKEAPGQRLIRAIRAVHAGHRYVDQESVADAVTRDNRATS</sequence>
<dbReference type="AlphaFoldDB" id="V6KCS6"/>
<gene>
    <name evidence="4" type="ORF">M878_20840</name>
</gene>
<dbReference type="Gene3D" id="3.40.50.2300">
    <property type="match status" value="1"/>
</dbReference>
<dbReference type="PANTHER" id="PTHR43214:SF42">
    <property type="entry name" value="TRANSCRIPTIONAL REGULATORY PROTEIN DESR"/>
    <property type="match status" value="1"/>
</dbReference>
<dbReference type="PATRIC" id="fig|1352936.5.peg.4363"/>
<evidence type="ECO:0000256" key="2">
    <source>
        <dbReference type="PROSITE-ProRule" id="PRU00169"/>
    </source>
</evidence>
<accession>V6KCS6</accession>
<dbReference type="PANTHER" id="PTHR43214">
    <property type="entry name" value="TWO-COMPONENT RESPONSE REGULATOR"/>
    <property type="match status" value="1"/>
</dbReference>
<dbReference type="SUPFAM" id="SSF52172">
    <property type="entry name" value="CheY-like"/>
    <property type="match status" value="1"/>
</dbReference>
<dbReference type="GO" id="GO:0000160">
    <property type="term" value="P:phosphorelay signal transduction system"/>
    <property type="evidence" value="ECO:0007669"/>
    <property type="project" value="InterPro"/>
</dbReference>
<keyword evidence="5" id="KW-1185">Reference proteome</keyword>
<dbReference type="InterPro" id="IPR011006">
    <property type="entry name" value="CheY-like_superfamily"/>
</dbReference>
<comment type="caution">
    <text evidence="2">Lacks conserved residue(s) required for the propagation of feature annotation.</text>
</comment>
<reference evidence="4 5" key="1">
    <citation type="journal article" date="2014" name="Genome Announc.">
        <title>Draft Genome Sequence of Streptomyces roseochromogenes subsp. oscitans DS 12.976, Producer of the Aminocoumarin Antibiotic Clorobiocin.</title>
        <authorList>
            <person name="Ruckert C."/>
            <person name="Kalinowski J."/>
            <person name="Heide L."/>
            <person name="Apel A.K."/>
        </authorList>
    </citation>
    <scope>NUCLEOTIDE SEQUENCE [LARGE SCALE GENOMIC DNA]</scope>
    <source>
        <strain evidence="4 5">DS 12.976</strain>
    </source>
</reference>
<protein>
    <recommendedName>
        <fullName evidence="3">Response regulatory domain-containing protein</fullName>
    </recommendedName>
</protein>
<dbReference type="Proteomes" id="UP000017984">
    <property type="component" value="Chromosome"/>
</dbReference>
<dbReference type="Pfam" id="PF00072">
    <property type="entry name" value="Response_reg"/>
    <property type="match status" value="1"/>
</dbReference>
<name>V6KCS6_STRRC</name>
<dbReference type="InterPro" id="IPR039420">
    <property type="entry name" value="WalR-like"/>
</dbReference>
<dbReference type="SMART" id="SM00448">
    <property type="entry name" value="REC"/>
    <property type="match status" value="1"/>
</dbReference>
<keyword evidence="1" id="KW-0238">DNA-binding</keyword>
<evidence type="ECO:0000256" key="1">
    <source>
        <dbReference type="ARBA" id="ARBA00023125"/>
    </source>
</evidence>
<evidence type="ECO:0000313" key="5">
    <source>
        <dbReference type="Proteomes" id="UP000017984"/>
    </source>
</evidence>
<dbReference type="InterPro" id="IPR001789">
    <property type="entry name" value="Sig_transdc_resp-reg_receiver"/>
</dbReference>
<evidence type="ECO:0000313" key="4">
    <source>
        <dbReference type="EMBL" id="EST29221.1"/>
    </source>
</evidence>
<organism evidence="4 5">
    <name type="scientific">Streptomyces roseochromogenus subsp. oscitans DS 12.976</name>
    <dbReference type="NCBI Taxonomy" id="1352936"/>
    <lineage>
        <taxon>Bacteria</taxon>
        <taxon>Bacillati</taxon>
        <taxon>Actinomycetota</taxon>
        <taxon>Actinomycetes</taxon>
        <taxon>Kitasatosporales</taxon>
        <taxon>Streptomycetaceae</taxon>
        <taxon>Streptomyces</taxon>
    </lineage>
</organism>
<dbReference type="GO" id="GO:0003677">
    <property type="term" value="F:DNA binding"/>
    <property type="evidence" value="ECO:0007669"/>
    <property type="project" value="UniProtKB-KW"/>
</dbReference>
<comment type="caution">
    <text evidence="4">The sequence shown here is derived from an EMBL/GenBank/DDBJ whole genome shotgun (WGS) entry which is preliminary data.</text>
</comment>